<evidence type="ECO:0000256" key="2">
    <source>
        <dbReference type="ARBA" id="ARBA00012438"/>
    </source>
</evidence>
<dbReference type="Gene3D" id="1.10.287.130">
    <property type="match status" value="1"/>
</dbReference>
<dbReference type="Gene3D" id="6.10.340.10">
    <property type="match status" value="1"/>
</dbReference>
<dbReference type="CDD" id="cd00156">
    <property type="entry name" value="REC"/>
    <property type="match status" value="1"/>
</dbReference>
<dbReference type="InterPro" id="IPR001789">
    <property type="entry name" value="Sig_transdc_resp-reg_receiver"/>
</dbReference>
<feature type="transmembrane region" description="Helical" evidence="6">
    <location>
        <begin position="6"/>
        <end position="24"/>
    </location>
</feature>
<name>A0A381S2W7_9ZZZZ</name>
<dbReference type="InterPro" id="IPR003594">
    <property type="entry name" value="HATPase_dom"/>
</dbReference>
<evidence type="ECO:0000256" key="6">
    <source>
        <dbReference type="SAM" id="Phobius"/>
    </source>
</evidence>
<keyword evidence="4" id="KW-0808">Transferase</keyword>
<dbReference type="SMART" id="SM00387">
    <property type="entry name" value="HATPase_c"/>
    <property type="match status" value="1"/>
</dbReference>
<dbReference type="EMBL" id="UINC01002428">
    <property type="protein sequence ID" value="SUZ96577.1"/>
    <property type="molecule type" value="Genomic_DNA"/>
</dbReference>
<evidence type="ECO:0000256" key="1">
    <source>
        <dbReference type="ARBA" id="ARBA00000085"/>
    </source>
</evidence>
<dbReference type="Gene3D" id="3.40.50.2300">
    <property type="match status" value="2"/>
</dbReference>
<dbReference type="GO" id="GO:0009927">
    <property type="term" value="F:histidine phosphotransfer kinase activity"/>
    <property type="evidence" value="ECO:0007669"/>
    <property type="project" value="TreeGrafter"/>
</dbReference>
<keyword evidence="6" id="KW-1133">Transmembrane helix</keyword>
<keyword evidence="3" id="KW-0597">Phosphoprotein</keyword>
<dbReference type="CDD" id="cd17574">
    <property type="entry name" value="REC_OmpR"/>
    <property type="match status" value="1"/>
</dbReference>
<dbReference type="SMART" id="SM00448">
    <property type="entry name" value="REC"/>
    <property type="match status" value="2"/>
</dbReference>
<dbReference type="CDD" id="cd00082">
    <property type="entry name" value="HisKA"/>
    <property type="match status" value="1"/>
</dbReference>
<keyword evidence="5" id="KW-0418">Kinase</keyword>
<evidence type="ECO:0000256" key="3">
    <source>
        <dbReference type="ARBA" id="ARBA00022553"/>
    </source>
</evidence>
<feature type="domain" description="Response regulatory" evidence="8">
    <location>
        <begin position="753"/>
        <end position="866"/>
    </location>
</feature>
<dbReference type="SUPFAM" id="SSF55874">
    <property type="entry name" value="ATPase domain of HSP90 chaperone/DNA topoisomerase II/histidine kinase"/>
    <property type="match status" value="1"/>
</dbReference>
<organism evidence="9">
    <name type="scientific">marine metagenome</name>
    <dbReference type="NCBI Taxonomy" id="408172"/>
    <lineage>
        <taxon>unclassified sequences</taxon>
        <taxon>metagenomes</taxon>
        <taxon>ecological metagenomes</taxon>
    </lineage>
</organism>
<gene>
    <name evidence="9" type="ORF">METZ01_LOCUS49431</name>
</gene>
<protein>
    <recommendedName>
        <fullName evidence="2">histidine kinase</fullName>
        <ecNumber evidence="2">2.7.13.3</ecNumber>
    </recommendedName>
</protein>
<dbReference type="GO" id="GO:0000155">
    <property type="term" value="F:phosphorelay sensor kinase activity"/>
    <property type="evidence" value="ECO:0007669"/>
    <property type="project" value="InterPro"/>
</dbReference>
<dbReference type="SUPFAM" id="SSF47384">
    <property type="entry name" value="Homodimeric domain of signal transducing histidine kinase"/>
    <property type="match status" value="1"/>
</dbReference>
<dbReference type="PROSITE" id="PS50110">
    <property type="entry name" value="RESPONSE_REGULATORY"/>
    <property type="match status" value="2"/>
</dbReference>
<feature type="transmembrane region" description="Helical" evidence="6">
    <location>
        <begin position="324"/>
        <end position="346"/>
    </location>
</feature>
<dbReference type="AlphaFoldDB" id="A0A381S2W7"/>
<dbReference type="InterPro" id="IPR036890">
    <property type="entry name" value="HATPase_C_sf"/>
</dbReference>
<sequence length="997" mass="111059">MPIRIQLLLFGVLGNILIASVFLFSSTYRENIQETSAGDSLVVLYESAWFQTYNTTFERMSRWLPNIGENGEYWDPDSEVFPDEVETEGEIINPILDSINSRSLGNAQYLIELLFEDDLDEGNLSFVMAYFPTGERIYCGSALDLFGIDACSPRARPEFFSYLDSYLKEASGRPKQATLRIADSKNEQTSTLNQSLSFPVKIDDETIAVVVLGSDIRKALEVFEDEFEVRTGVQTPFGIISLDDDYSADNVSSENERYGITNYQESVLRANELTLSMGSRYSTKDPDLGNSLTLIPLSSYLSSDDAELYIFKDEKSSIIRSTEIVNLSFIIAAALFLLILAVTAYVTAKTFGGITRAIEVLEGLTQGDHTQQMPKRTGLLASDTDEVGHLSSALQSYRGHILEMEEIRKEQAERRKERDSVIIEKMSHLADQLEGDAKALILADISKMSDLAKEGTEKDGEEASVELMQLAFSRMSDEVNALIEARTSEMETARDEARDANEQKTRFFANMSHELRTPLNAILGYGEMLEEECEDLGYEDLLPDLKKITSSGTHLLSLINNILDISKIEAGKMELFITSFEIESMIETIRDVANPVIAKNDNGFQINLDGALGSMNQDETKLRQCLTNYLSNAGKFTVNGTVTLDVKSYMEKDVEMIKFSVTDTGDGMSEEGLSKVFEEYEQAERSTTATHGGTGLGLPITKKFAEMMGGDVTVESEKGVGSVFTIFVPRNSFQQEEVDAETVLESLDDKEKVVVLIDDDVAMHDLIRRTLAKVGLTLVGATDGEKGMQIVRESKPKLLLLDVLMPGRDGWSILRECKSDPELKDMPVIMVSQLSQDTLADSLGADDYLTKPIDRAHFLNTVKRIVGDKPNNEKVLIIDDDPNTRDLLSRMLKEAGWFPITARDGKDGLGRVKDKPALIVLDLEMPRMDGFEFLQVYMETIASEERAPILVYSGKDLNEVQENLLKDNVAGMVRKDEVSMDELSNIVKSIYTESKGT</sequence>
<dbReference type="Gene3D" id="3.30.565.10">
    <property type="entry name" value="Histidine kinase-like ATPase, C-terminal domain"/>
    <property type="match status" value="1"/>
</dbReference>
<dbReference type="GO" id="GO:0005886">
    <property type="term" value="C:plasma membrane"/>
    <property type="evidence" value="ECO:0007669"/>
    <property type="project" value="TreeGrafter"/>
</dbReference>
<feature type="domain" description="Histidine kinase" evidence="7">
    <location>
        <begin position="510"/>
        <end position="732"/>
    </location>
</feature>
<dbReference type="SUPFAM" id="SSF52172">
    <property type="entry name" value="CheY-like"/>
    <property type="match status" value="2"/>
</dbReference>
<dbReference type="Pfam" id="PF00512">
    <property type="entry name" value="HisKA"/>
    <property type="match status" value="1"/>
</dbReference>
<dbReference type="PROSITE" id="PS50109">
    <property type="entry name" value="HIS_KIN"/>
    <property type="match status" value="1"/>
</dbReference>
<feature type="domain" description="Response regulatory" evidence="8">
    <location>
        <begin position="874"/>
        <end position="991"/>
    </location>
</feature>
<evidence type="ECO:0000259" key="8">
    <source>
        <dbReference type="PROSITE" id="PS50110"/>
    </source>
</evidence>
<dbReference type="SMART" id="SM00388">
    <property type="entry name" value="HisKA"/>
    <property type="match status" value="1"/>
</dbReference>
<dbReference type="PRINTS" id="PR00344">
    <property type="entry name" value="BCTRLSENSOR"/>
</dbReference>
<keyword evidence="6" id="KW-0812">Transmembrane</keyword>
<dbReference type="InterPro" id="IPR011006">
    <property type="entry name" value="CheY-like_superfamily"/>
</dbReference>
<dbReference type="InterPro" id="IPR003661">
    <property type="entry name" value="HisK_dim/P_dom"/>
</dbReference>
<dbReference type="FunFam" id="3.30.565.10:FF:000010">
    <property type="entry name" value="Sensor histidine kinase RcsC"/>
    <property type="match status" value="1"/>
</dbReference>
<evidence type="ECO:0000256" key="5">
    <source>
        <dbReference type="ARBA" id="ARBA00022777"/>
    </source>
</evidence>
<dbReference type="CDD" id="cd16922">
    <property type="entry name" value="HATPase_EvgS-ArcB-TorS-like"/>
    <property type="match status" value="1"/>
</dbReference>
<evidence type="ECO:0000256" key="4">
    <source>
        <dbReference type="ARBA" id="ARBA00022679"/>
    </source>
</evidence>
<dbReference type="InterPro" id="IPR004358">
    <property type="entry name" value="Sig_transdc_His_kin-like_C"/>
</dbReference>
<reference evidence="9" key="1">
    <citation type="submission" date="2018-05" db="EMBL/GenBank/DDBJ databases">
        <authorList>
            <person name="Lanie J.A."/>
            <person name="Ng W.-L."/>
            <person name="Kazmierczak K.M."/>
            <person name="Andrzejewski T.M."/>
            <person name="Davidsen T.M."/>
            <person name="Wayne K.J."/>
            <person name="Tettelin H."/>
            <person name="Glass J.I."/>
            <person name="Rusch D."/>
            <person name="Podicherti R."/>
            <person name="Tsui H.-C.T."/>
            <person name="Winkler M.E."/>
        </authorList>
    </citation>
    <scope>NUCLEOTIDE SEQUENCE</scope>
</reference>
<evidence type="ECO:0000313" key="9">
    <source>
        <dbReference type="EMBL" id="SUZ96577.1"/>
    </source>
</evidence>
<dbReference type="InterPro" id="IPR005467">
    <property type="entry name" value="His_kinase_dom"/>
</dbReference>
<dbReference type="Pfam" id="PF00072">
    <property type="entry name" value="Response_reg"/>
    <property type="match status" value="2"/>
</dbReference>
<evidence type="ECO:0000259" key="7">
    <source>
        <dbReference type="PROSITE" id="PS50109"/>
    </source>
</evidence>
<dbReference type="PANTHER" id="PTHR43047:SF72">
    <property type="entry name" value="OSMOSENSING HISTIDINE PROTEIN KINASE SLN1"/>
    <property type="match status" value="1"/>
</dbReference>
<keyword evidence="6" id="KW-0472">Membrane</keyword>
<accession>A0A381S2W7</accession>
<dbReference type="Pfam" id="PF02518">
    <property type="entry name" value="HATPase_c"/>
    <property type="match status" value="1"/>
</dbReference>
<dbReference type="EC" id="2.7.13.3" evidence="2"/>
<proteinExistence type="predicted"/>
<comment type="catalytic activity">
    <reaction evidence="1">
        <text>ATP + protein L-histidine = ADP + protein N-phospho-L-histidine.</text>
        <dbReference type="EC" id="2.7.13.3"/>
    </reaction>
</comment>
<dbReference type="InterPro" id="IPR036097">
    <property type="entry name" value="HisK_dim/P_sf"/>
</dbReference>
<dbReference type="PANTHER" id="PTHR43047">
    <property type="entry name" value="TWO-COMPONENT HISTIDINE PROTEIN KINASE"/>
    <property type="match status" value="1"/>
</dbReference>